<feature type="region of interest" description="Disordered" evidence="2">
    <location>
        <begin position="1"/>
        <end position="31"/>
    </location>
</feature>
<reference evidence="4 5" key="1">
    <citation type="journal article" date="2019" name="Int. J. Syst. Evol. Microbiol.">
        <title>The Global Catalogue of Microorganisms (GCM) 10K type strain sequencing project: providing services to taxonomists for standard genome sequencing and annotation.</title>
        <authorList>
            <consortium name="The Broad Institute Genomics Platform"/>
            <consortium name="The Broad Institute Genome Sequencing Center for Infectious Disease"/>
            <person name="Wu L."/>
            <person name="Ma J."/>
        </authorList>
    </citation>
    <scope>NUCLEOTIDE SEQUENCE [LARGE SCALE GENOMIC DNA]</scope>
    <source>
        <strain evidence="4 5">JCM 14326</strain>
    </source>
</reference>
<dbReference type="SUPFAM" id="SSF54736">
    <property type="entry name" value="ClpS-like"/>
    <property type="match status" value="1"/>
</dbReference>
<evidence type="ECO:0000313" key="5">
    <source>
        <dbReference type="Proteomes" id="UP001501094"/>
    </source>
</evidence>
<dbReference type="Gene3D" id="3.30.1390.10">
    <property type="match status" value="1"/>
</dbReference>
<dbReference type="GO" id="GO:0008233">
    <property type="term" value="F:peptidase activity"/>
    <property type="evidence" value="ECO:0007669"/>
    <property type="project" value="UniProtKB-KW"/>
</dbReference>
<dbReference type="NCBIfam" id="NF000668">
    <property type="entry name" value="PRK00033.1-1"/>
    <property type="match status" value="1"/>
</dbReference>
<evidence type="ECO:0000256" key="1">
    <source>
        <dbReference type="HAMAP-Rule" id="MF_00302"/>
    </source>
</evidence>
<comment type="subunit">
    <text evidence="1">Binds to the N-terminal domain of the chaperone ClpA.</text>
</comment>
<comment type="similarity">
    <text evidence="1">Belongs to the ClpS family.</text>
</comment>
<keyword evidence="5" id="KW-1185">Reference proteome</keyword>
<comment type="function">
    <text evidence="1">Involved in the modulation of the specificity of the ClpAP-mediated ATP-dependent protein degradation.</text>
</comment>
<dbReference type="GO" id="GO:0006508">
    <property type="term" value="P:proteolysis"/>
    <property type="evidence" value="ECO:0007669"/>
    <property type="project" value="UniProtKB-KW"/>
</dbReference>
<dbReference type="EMBL" id="BAAANL010000001">
    <property type="protein sequence ID" value="GAA1853861.1"/>
    <property type="molecule type" value="Genomic_DNA"/>
</dbReference>
<comment type="caution">
    <text evidence="4">The sequence shown here is derived from an EMBL/GenBank/DDBJ whole genome shotgun (WGS) entry which is preliminary data.</text>
</comment>
<dbReference type="HAMAP" id="MF_00302">
    <property type="entry name" value="ClpS"/>
    <property type="match status" value="1"/>
</dbReference>
<organism evidence="4 5">
    <name type="scientific">Myceligenerans crystallogenes</name>
    <dbReference type="NCBI Taxonomy" id="316335"/>
    <lineage>
        <taxon>Bacteria</taxon>
        <taxon>Bacillati</taxon>
        <taxon>Actinomycetota</taxon>
        <taxon>Actinomycetes</taxon>
        <taxon>Micrococcales</taxon>
        <taxon>Promicromonosporaceae</taxon>
        <taxon>Myceligenerans</taxon>
    </lineage>
</organism>
<feature type="domain" description="Adaptor protein ClpS core" evidence="3">
    <location>
        <begin position="37"/>
        <end position="107"/>
    </location>
</feature>
<name>A0ABN2N9X8_9MICO</name>
<dbReference type="InterPro" id="IPR022935">
    <property type="entry name" value="ClpS"/>
</dbReference>
<dbReference type="Proteomes" id="UP001501094">
    <property type="component" value="Unassembled WGS sequence"/>
</dbReference>
<dbReference type="InterPro" id="IPR014719">
    <property type="entry name" value="Ribosomal_bL12_C/ClpS-like"/>
</dbReference>
<gene>
    <name evidence="1 4" type="primary">clpS</name>
    <name evidence="4" type="ORF">GCM10009751_08210</name>
</gene>
<evidence type="ECO:0000259" key="3">
    <source>
        <dbReference type="Pfam" id="PF02617"/>
    </source>
</evidence>
<keyword evidence="4" id="KW-0645">Protease</keyword>
<sequence>MTISAAQMPRSAPAGSVSARTATSEETAQDAAQELADPWVTIVWNDPVNLMSYVTYVFESYFGYPTAKAHKLMMQVHNDGRAVVSSGGRERMEVDVQAMHGFGLWATLQESGSGTGQGAA</sequence>
<dbReference type="Pfam" id="PF02617">
    <property type="entry name" value="ClpS"/>
    <property type="match status" value="1"/>
</dbReference>
<evidence type="ECO:0000313" key="4">
    <source>
        <dbReference type="EMBL" id="GAA1853861.1"/>
    </source>
</evidence>
<dbReference type="InterPro" id="IPR003769">
    <property type="entry name" value="ClpS_core"/>
</dbReference>
<keyword evidence="4" id="KW-0378">Hydrolase</keyword>
<protein>
    <recommendedName>
        <fullName evidence="1">ATP-dependent Clp protease adapter protein ClpS</fullName>
    </recommendedName>
</protein>
<evidence type="ECO:0000256" key="2">
    <source>
        <dbReference type="SAM" id="MobiDB-lite"/>
    </source>
</evidence>
<proteinExistence type="inferred from homology"/>
<accession>A0ABN2N9X8</accession>